<evidence type="ECO:0000313" key="1">
    <source>
        <dbReference type="EMBL" id="OJD16225.1"/>
    </source>
</evidence>
<evidence type="ECO:0000313" key="2">
    <source>
        <dbReference type="Proteomes" id="UP000182235"/>
    </source>
</evidence>
<name>A0A1J9PIE3_9EURO</name>
<organism evidence="1 2">
    <name type="scientific">Emergomyces pasteurianus Ep9510</name>
    <dbReference type="NCBI Taxonomy" id="1447872"/>
    <lineage>
        <taxon>Eukaryota</taxon>
        <taxon>Fungi</taxon>
        <taxon>Dikarya</taxon>
        <taxon>Ascomycota</taxon>
        <taxon>Pezizomycotina</taxon>
        <taxon>Eurotiomycetes</taxon>
        <taxon>Eurotiomycetidae</taxon>
        <taxon>Onygenales</taxon>
        <taxon>Ajellomycetaceae</taxon>
        <taxon>Emergomyces</taxon>
    </lineage>
</organism>
<dbReference type="OrthoDB" id="4177590at2759"/>
<proteinExistence type="predicted"/>
<comment type="caution">
    <text evidence="1">The sequence shown here is derived from an EMBL/GenBank/DDBJ whole genome shotgun (WGS) entry which is preliminary data.</text>
</comment>
<keyword evidence="2" id="KW-1185">Reference proteome</keyword>
<protein>
    <submittedName>
        <fullName evidence="1">Uncharacterized protein</fullName>
    </submittedName>
</protein>
<dbReference type="VEuPathDB" id="FungiDB:AJ78_03605"/>
<dbReference type="Proteomes" id="UP000182235">
    <property type="component" value="Unassembled WGS sequence"/>
</dbReference>
<reference evidence="1 2" key="1">
    <citation type="submission" date="2015-07" db="EMBL/GenBank/DDBJ databases">
        <title>Emmonsia species relationships and genome sequence.</title>
        <authorList>
            <consortium name="The Broad Institute Genomics Platform"/>
            <person name="Cuomo C.A."/>
            <person name="Munoz J.F."/>
            <person name="Imamovic A."/>
            <person name="Priest M.E."/>
            <person name="Young S."/>
            <person name="Clay O.K."/>
            <person name="McEwen J.G."/>
        </authorList>
    </citation>
    <scope>NUCLEOTIDE SEQUENCE [LARGE SCALE GENOMIC DNA]</scope>
    <source>
        <strain evidence="1 2">UAMH 9510</strain>
    </source>
</reference>
<dbReference type="EMBL" id="LGRN01000118">
    <property type="protein sequence ID" value="OJD16225.1"/>
    <property type="molecule type" value="Genomic_DNA"/>
</dbReference>
<sequence>MKNTPLLYQHTIIELDNTLRPRSKPEYSPVWLTQLRGLYRKRETLCAAVRKLSILFRNESDAFERGEVLAMELLLGCVREMHSLDEVIWASNPVPPASLMEAFAEKKITSFVYDGDPRVSKLAYPLDILKLEILSQCHLRSLSIKASTESELLGLRDAIYIHRKSLKSLALRFGDWSTSYGYLDFRPGFPSAAPKSVSKGEGDPTVVLFEPFFKASEKLHLQSLDVLGRVYYEYGFSDYNEEALMNAVDTGCLKHLRLSRYRVRRTEQVRLQGEWQDYRSIESLAAEGISLPSLGSSWDEVAARLTLLSIDQFISHLGRNFAALRMLAITTPIAQSKLPIRELRAICPHLEQLAYVQAPGYFVRDLPDLEDLLHLRRLYILVALGSSYIMDYFSRFMEYCAHLESPLLDRLDRLAGGATVCDIVPVRQLEWSLRLPLNVTEARPQNEEAEPNAYIPLLPKDEYAVKLPSQTTISCRGKVLRELDWWYLKQDPMIDTVMYYYNAK</sequence>
<accession>A0A1J9PIE3</accession>
<gene>
    <name evidence="1" type="ORF">AJ78_03605</name>
</gene>
<dbReference type="AlphaFoldDB" id="A0A1J9PIE3"/>